<keyword evidence="2" id="KW-1133">Transmembrane helix</keyword>
<protein>
    <submittedName>
        <fullName evidence="3">Uncharacterized protein</fullName>
    </submittedName>
</protein>
<feature type="transmembrane region" description="Helical" evidence="2">
    <location>
        <begin position="152"/>
        <end position="172"/>
    </location>
</feature>
<proteinExistence type="predicted"/>
<reference evidence="3" key="1">
    <citation type="submission" date="2018-02" db="EMBL/GenBank/DDBJ databases">
        <authorList>
            <person name="Cohen D.B."/>
            <person name="Kent A.D."/>
        </authorList>
    </citation>
    <scope>NUCLEOTIDE SEQUENCE</scope>
</reference>
<gene>
    <name evidence="3" type="ORF">FSB_LOCUS49336</name>
</gene>
<keyword evidence="2" id="KW-0472">Membrane</keyword>
<feature type="region of interest" description="Disordered" evidence="1">
    <location>
        <begin position="62"/>
        <end position="115"/>
    </location>
</feature>
<feature type="compositionally biased region" description="Basic and acidic residues" evidence="1">
    <location>
        <begin position="420"/>
        <end position="430"/>
    </location>
</feature>
<feature type="region of interest" description="Disordered" evidence="1">
    <location>
        <begin position="373"/>
        <end position="533"/>
    </location>
</feature>
<evidence type="ECO:0000313" key="3">
    <source>
        <dbReference type="EMBL" id="SPD21454.1"/>
    </source>
</evidence>
<dbReference type="AlphaFoldDB" id="A0A2N9IBD7"/>
<evidence type="ECO:0000256" key="1">
    <source>
        <dbReference type="SAM" id="MobiDB-lite"/>
    </source>
</evidence>
<feature type="compositionally biased region" description="Polar residues" evidence="1">
    <location>
        <begin position="86"/>
        <end position="97"/>
    </location>
</feature>
<feature type="region of interest" description="Disordered" evidence="1">
    <location>
        <begin position="226"/>
        <end position="247"/>
    </location>
</feature>
<accession>A0A2N9IBD7</accession>
<dbReference type="EMBL" id="OIVN01005223">
    <property type="protein sequence ID" value="SPD21454.1"/>
    <property type="molecule type" value="Genomic_DNA"/>
</dbReference>
<dbReference type="PANTHER" id="PTHR34962:SF3">
    <property type="entry name" value="ABC SUBFAMILY C PROTEIN"/>
    <property type="match status" value="1"/>
</dbReference>
<feature type="compositionally biased region" description="Pro residues" evidence="1">
    <location>
        <begin position="33"/>
        <end position="43"/>
    </location>
</feature>
<organism evidence="3">
    <name type="scientific">Fagus sylvatica</name>
    <name type="common">Beechnut</name>
    <dbReference type="NCBI Taxonomy" id="28930"/>
    <lineage>
        <taxon>Eukaryota</taxon>
        <taxon>Viridiplantae</taxon>
        <taxon>Streptophyta</taxon>
        <taxon>Embryophyta</taxon>
        <taxon>Tracheophyta</taxon>
        <taxon>Spermatophyta</taxon>
        <taxon>Magnoliopsida</taxon>
        <taxon>eudicotyledons</taxon>
        <taxon>Gunneridae</taxon>
        <taxon>Pentapetalae</taxon>
        <taxon>rosids</taxon>
        <taxon>fabids</taxon>
        <taxon>Fagales</taxon>
        <taxon>Fagaceae</taxon>
        <taxon>Fagus</taxon>
    </lineage>
</organism>
<feature type="region of interest" description="Disordered" evidence="1">
    <location>
        <begin position="319"/>
        <end position="345"/>
    </location>
</feature>
<feature type="compositionally biased region" description="Acidic residues" evidence="1">
    <location>
        <begin position="100"/>
        <end position="115"/>
    </location>
</feature>
<feature type="compositionally biased region" description="Basic and acidic residues" evidence="1">
    <location>
        <begin position="226"/>
        <end position="238"/>
    </location>
</feature>
<feature type="compositionally biased region" description="Basic and acidic residues" evidence="1">
    <location>
        <begin position="469"/>
        <end position="490"/>
    </location>
</feature>
<feature type="compositionally biased region" description="Polar residues" evidence="1">
    <location>
        <begin position="187"/>
        <end position="198"/>
    </location>
</feature>
<name>A0A2N9IBD7_FAGSY</name>
<dbReference type="PANTHER" id="PTHR34962">
    <property type="entry name" value="EMBRYO DEFECTIVE 1703-RELATED"/>
    <property type="match status" value="1"/>
</dbReference>
<feature type="compositionally biased region" description="Acidic residues" evidence="1">
    <location>
        <begin position="379"/>
        <end position="393"/>
    </location>
</feature>
<feature type="region of interest" description="Disordered" evidence="1">
    <location>
        <begin position="27"/>
        <end position="47"/>
    </location>
</feature>
<feature type="region of interest" description="Disordered" evidence="1">
    <location>
        <begin position="184"/>
        <end position="203"/>
    </location>
</feature>
<keyword evidence="2" id="KW-0812">Transmembrane</keyword>
<feature type="compositionally biased region" description="Polar residues" evidence="1">
    <location>
        <begin position="431"/>
        <end position="455"/>
    </location>
</feature>
<feature type="compositionally biased region" description="Polar residues" evidence="1">
    <location>
        <begin position="491"/>
        <end position="515"/>
    </location>
</feature>
<sequence length="674" mass="74234">MAGAHCATTLSLLTPSINPTVTRTKARVSASLPTPPPPLPFPKPTKRKNYLRPKILKTLTKPPTNPLIPVVSPETKIENPDFDSPTAETSATVSPKTENIDFESPTDETSADTGEAVEVEEFTATETSATAAGDFYRDGIVGKFSARSVLKYGAYFIGLFVFQTICTVWILGNANSDAVKDVDLDGSDSNNRKQNSSDNIEKRLFGSDSELEKKIEEIRAMAREARRSEANVKSGKEGGEDDEIDEESVVSKRRIGIEKEIGAKLSKLQKRLNSNSNLAYVDKLGKANKVEDRVDRDNSDSKEADGTLMFKKKLKFKSPSTKLRNGPKGFGGTRDRTSNVANGKKSDLTSVATTIGVNGSVGGDNGVELLEFEEKGDREDSDFPDNGTWEEDDERKSCVQESLSDLGNAERRNGVVQKTNSERSSVEVEKLQQSIRLETQQSQKFTNGNDGTTLTSDKHAVSSINGSSKHREVGNESRLNSERSSVEVEKLQQSIRLETQQSQKFTNGNDGTTLTSDKHAVSSINGSSKHREVGNESLANKFREKRPNIETDFWWLRLPYVLAVVMRRGSDHEEQGGLYTLKSASSAQEQINSYTVAFEDRVDANNFCFLLESFFEDLGDFSADIVPISIKELHEAIKANAMKVIVVKKRQLQLYAGQPFADVETALRSLVEGD</sequence>
<evidence type="ECO:0000256" key="2">
    <source>
        <dbReference type="SAM" id="Phobius"/>
    </source>
</evidence>